<name>A0A1B4XEP2_9GAMM</name>
<dbReference type="EMBL" id="AP014879">
    <property type="protein sequence ID" value="BAV33270.1"/>
    <property type="molecule type" value="Genomic_DNA"/>
</dbReference>
<dbReference type="InterPro" id="IPR008964">
    <property type="entry name" value="Invasin/intimin_cell_adhesion"/>
</dbReference>
<evidence type="ECO:0000313" key="2">
    <source>
        <dbReference type="Proteomes" id="UP000243180"/>
    </source>
</evidence>
<organism evidence="1 2">
    <name type="scientific">Sulfuricaulis limicola</name>
    <dbReference type="NCBI Taxonomy" id="1620215"/>
    <lineage>
        <taxon>Bacteria</taxon>
        <taxon>Pseudomonadati</taxon>
        <taxon>Pseudomonadota</taxon>
        <taxon>Gammaproteobacteria</taxon>
        <taxon>Acidiferrobacterales</taxon>
        <taxon>Acidiferrobacteraceae</taxon>
        <taxon>Sulfuricaulis</taxon>
    </lineage>
</organism>
<reference evidence="1 2" key="1">
    <citation type="submission" date="2015-05" db="EMBL/GenBank/DDBJ databases">
        <title>Complete genome sequence of a sulfur-oxidizing gammaproteobacterium strain HA5.</title>
        <authorList>
            <person name="Miura A."/>
            <person name="Kojima H."/>
            <person name="Fukui M."/>
        </authorList>
    </citation>
    <scope>NUCLEOTIDE SEQUENCE [LARGE SCALE GENOMIC DNA]</scope>
    <source>
        <strain evidence="1 2">HA5</strain>
    </source>
</reference>
<sequence length="251" mass="26531">MAEGLDGQTTPRRLTAMRTLLQGRPLQESHMKTRWLDKVLAGVIAAMGAAPAWPLVIQSPQPGESVSPGQTVWLIVNPSSPAESDIQAVRIMAPGASGCEDVPPSVPVQCPLTIPDGSDDAAIPTAVDIRVQVTFADGTEAQAKTSVTVTETRSLQALEGDPRASPLVFNAIGEERDFPVFGISTDGGLHDLRGRRQGTMYDISDPAVVKVRDDGRVVAQAVGAATITVRNGAFSFEVPVFVLDGTKARRP</sequence>
<gene>
    <name evidence="1" type="ORF">SCL_0954</name>
</gene>
<dbReference type="Proteomes" id="UP000243180">
    <property type="component" value="Chromosome"/>
</dbReference>
<keyword evidence="2" id="KW-1185">Reference proteome</keyword>
<proteinExistence type="predicted"/>
<dbReference type="KEGG" id="slim:SCL_0954"/>
<protein>
    <recommendedName>
        <fullName evidence="3">BIG2 domain-containing protein</fullName>
    </recommendedName>
</protein>
<dbReference type="SUPFAM" id="SSF49373">
    <property type="entry name" value="Invasin/intimin cell-adhesion fragments"/>
    <property type="match status" value="1"/>
</dbReference>
<evidence type="ECO:0000313" key="1">
    <source>
        <dbReference type="EMBL" id="BAV33270.1"/>
    </source>
</evidence>
<evidence type="ECO:0008006" key="3">
    <source>
        <dbReference type="Google" id="ProtNLM"/>
    </source>
</evidence>
<dbReference type="AlphaFoldDB" id="A0A1B4XEP2"/>
<accession>A0A1B4XEP2</accession>
<dbReference type="InParanoid" id="A0A1B4XEP2"/>
<dbReference type="Gene3D" id="2.60.40.1080">
    <property type="match status" value="1"/>
</dbReference>